<keyword evidence="6" id="KW-0010">Activator</keyword>
<evidence type="ECO:0000256" key="4">
    <source>
        <dbReference type="ARBA" id="ARBA00023163"/>
    </source>
</evidence>
<feature type="region of interest" description="Disordered" evidence="7">
    <location>
        <begin position="36"/>
        <end position="86"/>
    </location>
</feature>
<dbReference type="GO" id="GO:0006357">
    <property type="term" value="P:regulation of transcription by RNA polymerase II"/>
    <property type="evidence" value="ECO:0007669"/>
    <property type="project" value="InterPro"/>
</dbReference>
<feature type="compositionally biased region" description="Low complexity" evidence="7">
    <location>
        <begin position="64"/>
        <end position="86"/>
    </location>
</feature>
<evidence type="ECO:0000256" key="5">
    <source>
        <dbReference type="ARBA" id="ARBA00023242"/>
    </source>
</evidence>
<comment type="subunit">
    <text evidence="6">Component of the Mediator complex.</text>
</comment>
<proteinExistence type="inferred from homology"/>
<evidence type="ECO:0000313" key="8">
    <source>
        <dbReference type="EMBL" id="ROW04643.1"/>
    </source>
</evidence>
<feature type="compositionally biased region" description="Low complexity" evidence="7">
    <location>
        <begin position="38"/>
        <end position="51"/>
    </location>
</feature>
<comment type="function">
    <text evidence="6">Component of the Mediator complex, a coactivator involved in the regulated transcription of nearly all RNA polymerase II-dependent genes. Mediator functions as a bridge to convey information from gene-specific regulatory proteins to the basal RNA polymerase II transcription machinery. Mediator is recruited to promoters by direct interactions with regulatory proteins and serves as a scaffold for the assembly of a functional preinitiation complex with RNA polymerase II and the general transcription factors.</text>
</comment>
<evidence type="ECO:0000256" key="3">
    <source>
        <dbReference type="ARBA" id="ARBA00023015"/>
    </source>
</evidence>
<comment type="caution">
    <text evidence="8">The sequence shown here is derived from an EMBL/GenBank/DDBJ whole genome shotgun (WGS) entry which is preliminary data.</text>
</comment>
<dbReference type="InParanoid" id="A0A423WMR9"/>
<keyword evidence="3 6" id="KW-0805">Transcription regulation</keyword>
<dbReference type="EMBL" id="LKEB01000047">
    <property type="protein sequence ID" value="ROW04643.1"/>
    <property type="molecule type" value="Genomic_DNA"/>
</dbReference>
<dbReference type="GO" id="GO:0016592">
    <property type="term" value="C:mediator complex"/>
    <property type="evidence" value="ECO:0007669"/>
    <property type="project" value="InterPro"/>
</dbReference>
<dbReference type="OrthoDB" id="337270at2759"/>
<dbReference type="Pfam" id="PF09748">
    <property type="entry name" value="Med10"/>
    <property type="match status" value="1"/>
</dbReference>
<accession>A0A423WMR9</accession>
<evidence type="ECO:0000256" key="2">
    <source>
        <dbReference type="ARBA" id="ARBA00005389"/>
    </source>
</evidence>
<evidence type="ECO:0000313" key="9">
    <source>
        <dbReference type="Proteomes" id="UP000285146"/>
    </source>
</evidence>
<reference evidence="8 9" key="1">
    <citation type="submission" date="2015-09" db="EMBL/GenBank/DDBJ databases">
        <title>Host preference determinants of Valsa canker pathogens revealed by comparative genomics.</title>
        <authorList>
            <person name="Yin Z."/>
            <person name="Huang L."/>
        </authorList>
    </citation>
    <scope>NUCLEOTIDE SEQUENCE [LARGE SCALE GENOMIC DNA]</scope>
    <source>
        <strain evidence="8 9">SXYLt</strain>
    </source>
</reference>
<evidence type="ECO:0000256" key="1">
    <source>
        <dbReference type="ARBA" id="ARBA00004123"/>
    </source>
</evidence>
<dbReference type="InterPro" id="IPR019145">
    <property type="entry name" value="Mediator_Med10"/>
</dbReference>
<organism evidence="8 9">
    <name type="scientific">Cytospora leucostoma</name>
    <dbReference type="NCBI Taxonomy" id="1230097"/>
    <lineage>
        <taxon>Eukaryota</taxon>
        <taxon>Fungi</taxon>
        <taxon>Dikarya</taxon>
        <taxon>Ascomycota</taxon>
        <taxon>Pezizomycotina</taxon>
        <taxon>Sordariomycetes</taxon>
        <taxon>Sordariomycetidae</taxon>
        <taxon>Diaporthales</taxon>
        <taxon>Cytosporaceae</taxon>
        <taxon>Cytospora</taxon>
    </lineage>
</organism>
<name>A0A423WMR9_9PEZI</name>
<gene>
    <name evidence="6" type="primary">MED10</name>
    <name evidence="8" type="ORF">VPNG_07421</name>
</gene>
<comment type="subcellular location">
    <subcellularLocation>
        <location evidence="1 6">Nucleus</location>
    </subcellularLocation>
</comment>
<evidence type="ECO:0000256" key="7">
    <source>
        <dbReference type="SAM" id="MobiDB-lite"/>
    </source>
</evidence>
<sequence>MAPLDHPDHNTVERQLKDVIQILYEIMIQVTNYDAHLAPPSSSTTTTTTATIGTPNGNSTPLRTPIHPSSSSSSTSHNANSAPPTREVLASQLGQLSSALQSVSRVSAHPSAAALLPSLPFELIQYVEGGRNPDIYTREFVELVRRQNQLMRGKMHAFAGFRDVLAGEMAEALPELGEDVARVVRGTGGEWPLAAGEGTGAGAGAGAGQ</sequence>
<keyword evidence="5 6" id="KW-0539">Nucleus</keyword>
<protein>
    <recommendedName>
        <fullName evidence="6">Mediator of RNA polymerase II transcription subunit 10</fullName>
    </recommendedName>
    <alternativeName>
        <fullName evidence="6">Mediator complex subunit 10</fullName>
    </alternativeName>
</protein>
<comment type="similarity">
    <text evidence="2 6">Belongs to the Mediator complex subunit 10 family.</text>
</comment>
<dbReference type="Proteomes" id="UP000285146">
    <property type="component" value="Unassembled WGS sequence"/>
</dbReference>
<dbReference type="AlphaFoldDB" id="A0A423WMR9"/>
<dbReference type="STRING" id="1230097.A0A423WMR9"/>
<evidence type="ECO:0000256" key="6">
    <source>
        <dbReference type="RuleBase" id="RU364146"/>
    </source>
</evidence>
<dbReference type="GO" id="GO:0003712">
    <property type="term" value="F:transcription coregulator activity"/>
    <property type="evidence" value="ECO:0007669"/>
    <property type="project" value="InterPro"/>
</dbReference>
<keyword evidence="9" id="KW-1185">Reference proteome</keyword>
<keyword evidence="4 6" id="KW-0804">Transcription</keyword>
<feature type="compositionally biased region" description="Polar residues" evidence="7">
    <location>
        <begin position="52"/>
        <end position="62"/>
    </location>
</feature>